<accession>A0A316DJG2</accession>
<proteinExistence type="predicted"/>
<dbReference type="InterPro" id="IPR013422">
    <property type="entry name" value="CRISPR-assoc_prot_Cas5_N"/>
</dbReference>
<evidence type="ECO:0000313" key="3">
    <source>
        <dbReference type="Proteomes" id="UP000245489"/>
    </source>
</evidence>
<reference evidence="2 3" key="1">
    <citation type="submission" date="2018-05" db="EMBL/GenBank/DDBJ databases">
        <title>Genomic Encyclopedia of Archaeal and Bacterial Type Strains, Phase II (KMG-II): from individual species to whole genera.</title>
        <authorList>
            <person name="Goeker M."/>
        </authorList>
    </citation>
    <scope>NUCLEOTIDE SEQUENCE [LARGE SCALE GENOMIC DNA]</scope>
    <source>
        <strain evidence="2 3">DSM 22214</strain>
    </source>
</reference>
<dbReference type="Proteomes" id="UP000245489">
    <property type="component" value="Unassembled WGS sequence"/>
</dbReference>
<comment type="caution">
    <text evidence="2">The sequence shown here is derived from an EMBL/GenBank/DDBJ whole genome shotgun (WGS) entry which is preliminary data.</text>
</comment>
<gene>
    <name evidence="2" type="ORF">LV89_04731</name>
</gene>
<dbReference type="InterPro" id="IPR021124">
    <property type="entry name" value="CRISPR-assoc_prot_Cas5"/>
</dbReference>
<sequence>MKVLVFDIWGDYAHFKKIYATTSALTYAIPPKTSIYGYVGAILGLEKDKNEYLKYFENKQCLIGIGIQNTLRFQRLGINLKAELGRKKEGSPPKPTMMEFVHQPRYRIYFSHQNNEVYNKLKLALEKHHSVYTPCLGLAFLTSNFELIGEFEAKKIDSNESISLDSVLRRQHFIEFDREGLLQNEVQIIEQSMYAIEMDIERNVTERDDILLERNGRPIKVRLNEYYQIDGKNICLF</sequence>
<dbReference type="RefSeq" id="WP_109745377.1">
    <property type="nucleotide sequence ID" value="NZ_QGGO01000044.1"/>
</dbReference>
<dbReference type="AlphaFoldDB" id="A0A316DJG2"/>
<keyword evidence="1" id="KW-0051">Antiviral defense</keyword>
<keyword evidence="3" id="KW-1185">Reference proteome</keyword>
<dbReference type="GO" id="GO:0043571">
    <property type="term" value="P:maintenance of CRISPR repeat elements"/>
    <property type="evidence" value="ECO:0007669"/>
    <property type="project" value="InterPro"/>
</dbReference>
<dbReference type="OrthoDB" id="1805474at2"/>
<dbReference type="NCBIfam" id="TIGR02592">
    <property type="entry name" value="cas_Cas5h"/>
    <property type="match status" value="1"/>
</dbReference>
<dbReference type="Gene3D" id="3.30.70.2660">
    <property type="match status" value="1"/>
</dbReference>
<organism evidence="2 3">
    <name type="scientific">Arcicella aurantiaca</name>
    <dbReference type="NCBI Taxonomy" id="591202"/>
    <lineage>
        <taxon>Bacteria</taxon>
        <taxon>Pseudomonadati</taxon>
        <taxon>Bacteroidota</taxon>
        <taxon>Cytophagia</taxon>
        <taxon>Cytophagales</taxon>
        <taxon>Flectobacillaceae</taxon>
        <taxon>Arcicella</taxon>
    </lineage>
</organism>
<dbReference type="InterPro" id="IPR013421">
    <property type="entry name" value="CRISPR-assoc_prot_Cas5_HALMA"/>
</dbReference>
<evidence type="ECO:0000256" key="1">
    <source>
        <dbReference type="ARBA" id="ARBA00023118"/>
    </source>
</evidence>
<dbReference type="NCBIfam" id="TIGR02593">
    <property type="entry name" value="CRISPR_cas5"/>
    <property type="match status" value="1"/>
</dbReference>
<name>A0A316DJG2_9BACT</name>
<dbReference type="GO" id="GO:0051607">
    <property type="term" value="P:defense response to virus"/>
    <property type="evidence" value="ECO:0007669"/>
    <property type="project" value="UniProtKB-KW"/>
</dbReference>
<evidence type="ECO:0000313" key="2">
    <source>
        <dbReference type="EMBL" id="PWK16773.1"/>
    </source>
</evidence>
<dbReference type="EMBL" id="QGGO01000044">
    <property type="protein sequence ID" value="PWK16773.1"/>
    <property type="molecule type" value="Genomic_DNA"/>
</dbReference>
<dbReference type="Pfam" id="PF09704">
    <property type="entry name" value="Cas_Cas5d"/>
    <property type="match status" value="1"/>
</dbReference>
<protein>
    <submittedName>
        <fullName evidence="2">CRISPR-associated protein Cas5h</fullName>
    </submittedName>
</protein>